<dbReference type="STRING" id="542762.A0A4S4ELJ5"/>
<dbReference type="InterPro" id="IPR003097">
    <property type="entry name" value="CysJ-like_FAD-binding"/>
</dbReference>
<dbReference type="GO" id="GO:0016491">
    <property type="term" value="F:oxidoreductase activity"/>
    <property type="evidence" value="ECO:0007669"/>
    <property type="project" value="UniProtKB-KW"/>
</dbReference>
<reference evidence="7 8" key="1">
    <citation type="journal article" date="2018" name="Proc. Natl. Acad. Sci. U.S.A.">
        <title>Draft genome sequence of Camellia sinensis var. sinensis provides insights into the evolution of the tea genome and tea quality.</title>
        <authorList>
            <person name="Wei C."/>
            <person name="Yang H."/>
            <person name="Wang S."/>
            <person name="Zhao J."/>
            <person name="Liu C."/>
            <person name="Gao L."/>
            <person name="Xia E."/>
            <person name="Lu Y."/>
            <person name="Tai Y."/>
            <person name="She G."/>
            <person name="Sun J."/>
            <person name="Cao H."/>
            <person name="Tong W."/>
            <person name="Gao Q."/>
            <person name="Li Y."/>
            <person name="Deng W."/>
            <person name="Jiang X."/>
            <person name="Wang W."/>
            <person name="Chen Q."/>
            <person name="Zhang S."/>
            <person name="Li H."/>
            <person name="Wu J."/>
            <person name="Wang P."/>
            <person name="Li P."/>
            <person name="Shi C."/>
            <person name="Zheng F."/>
            <person name="Jian J."/>
            <person name="Huang B."/>
            <person name="Shan D."/>
            <person name="Shi M."/>
            <person name="Fang C."/>
            <person name="Yue Y."/>
            <person name="Li F."/>
            <person name="Li D."/>
            <person name="Wei S."/>
            <person name="Han B."/>
            <person name="Jiang C."/>
            <person name="Yin Y."/>
            <person name="Xia T."/>
            <person name="Zhang Z."/>
            <person name="Bennetzen J.L."/>
            <person name="Zhao S."/>
            <person name="Wan X."/>
        </authorList>
    </citation>
    <scope>NUCLEOTIDE SEQUENCE [LARGE SCALE GENOMIC DNA]</scope>
    <source>
        <strain evidence="8">cv. Shuchazao</strain>
        <tissue evidence="7">Leaf</tissue>
    </source>
</reference>
<evidence type="ECO:0000259" key="6">
    <source>
        <dbReference type="Pfam" id="PF00667"/>
    </source>
</evidence>
<dbReference type="InterPro" id="IPR017938">
    <property type="entry name" value="Riboflavin_synthase-like_b-brl"/>
</dbReference>
<keyword evidence="4" id="KW-0560">Oxidoreductase</keyword>
<sequence length="524" mass="59684">MAIKELEERARNCYAETIPLESDEFVEMMLLDSLIIIELFRKSSMRRLRAKSDHIFQSEQIRFALRRDLILLENQLPFFILVRLFNMTKIDSDLEIIQIALTFLEFNAPDQKLEAPRGISINNIKHLLHLVHSCWCFKFAEMSRNATEKELEFINSATELQESGIQFKKAEERNLFDIKFISGILEIPLLSIAAEEGESFFTNLVAFELCPSYHEPEYVCDYVVFMNCLINSFEDVRLLRHSEIIESWVGDDAELHAMWHKLFNITLTDTEKFSYSQVFNDVNNHCKRRRNMWMANLKRNYFNSPWALISFLVATILLLLTVAQTIFSILSFGKAATKRSLANVGGSYTAAVLEYRVVYHDGTDASILDKSMTVKKELHTTTFDRSCTHLEFDIAGTGLATNFSIHTDKEDGTPLGGSSLLPPFPACTIRMALTRYADLLSFPKKSALLALAAHASDPSEAERLRHLASPAGKDEYAQWVVASQRSLLEIMAEFSSAKPPLGVFFASVALRLQPRYYSISSSSR</sequence>
<evidence type="ECO:0000313" key="7">
    <source>
        <dbReference type="EMBL" id="THG17489.1"/>
    </source>
</evidence>
<organism evidence="7 8">
    <name type="scientific">Camellia sinensis var. sinensis</name>
    <name type="common">China tea</name>
    <dbReference type="NCBI Taxonomy" id="542762"/>
    <lineage>
        <taxon>Eukaryota</taxon>
        <taxon>Viridiplantae</taxon>
        <taxon>Streptophyta</taxon>
        <taxon>Embryophyta</taxon>
        <taxon>Tracheophyta</taxon>
        <taxon>Spermatophyta</taxon>
        <taxon>Magnoliopsida</taxon>
        <taxon>eudicotyledons</taxon>
        <taxon>Gunneridae</taxon>
        <taxon>Pentapetalae</taxon>
        <taxon>asterids</taxon>
        <taxon>Ericales</taxon>
        <taxon>Theaceae</taxon>
        <taxon>Camellia</taxon>
    </lineage>
</organism>
<keyword evidence="5" id="KW-0812">Transmembrane</keyword>
<proteinExistence type="predicted"/>
<feature type="domain" description="Sulfite reductase [NADPH] flavoprotein alpha-component-like FAD-binding" evidence="6">
    <location>
        <begin position="405"/>
        <end position="523"/>
    </location>
</feature>
<dbReference type="Proteomes" id="UP000306102">
    <property type="component" value="Unassembled WGS sequence"/>
</dbReference>
<protein>
    <recommendedName>
        <fullName evidence="6">Sulfite reductase [NADPH] flavoprotein alpha-component-like FAD-binding domain-containing protein</fullName>
    </recommendedName>
</protein>
<keyword evidence="5" id="KW-1133">Transmembrane helix</keyword>
<dbReference type="AlphaFoldDB" id="A0A4S4ELJ5"/>
<gene>
    <name evidence="7" type="ORF">TEA_024744</name>
</gene>
<accession>A0A4S4ELJ5</accession>
<comment type="caution">
    <text evidence="7">The sequence shown here is derived from an EMBL/GenBank/DDBJ whole genome shotgun (WGS) entry which is preliminary data.</text>
</comment>
<name>A0A4S4ELJ5_CAMSN</name>
<dbReference type="Gene3D" id="2.40.30.10">
    <property type="entry name" value="Translation factors"/>
    <property type="match status" value="1"/>
</dbReference>
<feature type="transmembrane region" description="Helical" evidence="5">
    <location>
        <begin position="306"/>
        <end position="330"/>
    </location>
</feature>
<keyword evidence="3" id="KW-0274">FAD</keyword>
<evidence type="ECO:0000256" key="1">
    <source>
        <dbReference type="ARBA" id="ARBA00001974"/>
    </source>
</evidence>
<evidence type="ECO:0000256" key="2">
    <source>
        <dbReference type="ARBA" id="ARBA00022630"/>
    </source>
</evidence>
<dbReference type="InterPro" id="IPR004158">
    <property type="entry name" value="DUF247_pln"/>
</dbReference>
<keyword evidence="5" id="KW-0472">Membrane</keyword>
<dbReference type="EMBL" id="SDRB02003521">
    <property type="protein sequence ID" value="THG17489.1"/>
    <property type="molecule type" value="Genomic_DNA"/>
</dbReference>
<evidence type="ECO:0000256" key="4">
    <source>
        <dbReference type="ARBA" id="ARBA00023002"/>
    </source>
</evidence>
<keyword evidence="2" id="KW-0285">Flavoprotein</keyword>
<dbReference type="Pfam" id="PF00667">
    <property type="entry name" value="FAD_binding_1"/>
    <property type="match status" value="1"/>
</dbReference>
<dbReference type="PANTHER" id="PTHR31170">
    <property type="entry name" value="BNAC04G53230D PROTEIN"/>
    <property type="match status" value="1"/>
</dbReference>
<keyword evidence="8" id="KW-1185">Reference proteome</keyword>
<dbReference type="Pfam" id="PF03140">
    <property type="entry name" value="DUF247"/>
    <property type="match status" value="1"/>
</dbReference>
<dbReference type="SUPFAM" id="SSF63380">
    <property type="entry name" value="Riboflavin synthase domain-like"/>
    <property type="match status" value="1"/>
</dbReference>
<evidence type="ECO:0000256" key="3">
    <source>
        <dbReference type="ARBA" id="ARBA00022827"/>
    </source>
</evidence>
<dbReference type="Gene3D" id="1.20.990.10">
    <property type="entry name" value="NADPH-cytochrome p450 Reductase, Chain A, domain 3"/>
    <property type="match status" value="1"/>
</dbReference>
<evidence type="ECO:0000313" key="8">
    <source>
        <dbReference type="Proteomes" id="UP000306102"/>
    </source>
</evidence>
<comment type="cofactor">
    <cofactor evidence="1">
        <name>FAD</name>
        <dbReference type="ChEBI" id="CHEBI:57692"/>
    </cofactor>
</comment>
<dbReference type="InterPro" id="IPR023173">
    <property type="entry name" value="NADPH_Cyt_P450_Rdtase_alpha"/>
</dbReference>
<dbReference type="PANTHER" id="PTHR31170:SF17">
    <property type="match status" value="1"/>
</dbReference>
<evidence type="ECO:0000256" key="5">
    <source>
        <dbReference type="SAM" id="Phobius"/>
    </source>
</evidence>